<organism evidence="8 9">
    <name type="scientific">Paramecium sonneborni</name>
    <dbReference type="NCBI Taxonomy" id="65129"/>
    <lineage>
        <taxon>Eukaryota</taxon>
        <taxon>Sar</taxon>
        <taxon>Alveolata</taxon>
        <taxon>Ciliophora</taxon>
        <taxon>Intramacronucleata</taxon>
        <taxon>Oligohymenophorea</taxon>
        <taxon>Peniculida</taxon>
        <taxon>Parameciidae</taxon>
        <taxon>Paramecium</taxon>
    </lineage>
</organism>
<feature type="compositionally biased region" description="Pro residues" evidence="6">
    <location>
        <begin position="552"/>
        <end position="566"/>
    </location>
</feature>
<keyword evidence="3 7" id="KW-0812">Transmembrane</keyword>
<feature type="compositionally biased region" description="Low complexity" evidence="6">
    <location>
        <begin position="703"/>
        <end position="713"/>
    </location>
</feature>
<feature type="compositionally biased region" description="Pro residues" evidence="6">
    <location>
        <begin position="714"/>
        <end position="726"/>
    </location>
</feature>
<comment type="caution">
    <text evidence="8">The sequence shown here is derived from an EMBL/GenBank/DDBJ whole genome shotgun (WGS) entry which is preliminary data.</text>
</comment>
<keyword evidence="9" id="KW-1185">Reference proteome</keyword>
<evidence type="ECO:0000256" key="2">
    <source>
        <dbReference type="ARBA" id="ARBA00022448"/>
    </source>
</evidence>
<dbReference type="PANTHER" id="PTHR43385:SF1">
    <property type="entry name" value="RIBOFLAVIN TRANSPORTER RIBJ"/>
    <property type="match status" value="1"/>
</dbReference>
<gene>
    <name evidence="8" type="ORF">PSON_ATCC_30995.1.T0550131</name>
</gene>
<feature type="region of interest" description="Disordered" evidence="6">
    <location>
        <begin position="469"/>
        <end position="862"/>
    </location>
</feature>
<dbReference type="EMBL" id="CAJJDN010000055">
    <property type="protein sequence ID" value="CAD8090070.1"/>
    <property type="molecule type" value="Genomic_DNA"/>
</dbReference>
<feature type="transmembrane region" description="Helical" evidence="7">
    <location>
        <begin position="21"/>
        <end position="39"/>
    </location>
</feature>
<feature type="transmembrane region" description="Helical" evidence="7">
    <location>
        <begin position="362"/>
        <end position="384"/>
    </location>
</feature>
<feature type="transmembrane region" description="Helical" evidence="7">
    <location>
        <begin position="115"/>
        <end position="138"/>
    </location>
</feature>
<keyword evidence="2" id="KW-0813">Transport</keyword>
<protein>
    <submittedName>
        <fullName evidence="8">Uncharacterized protein</fullName>
    </submittedName>
</protein>
<keyword evidence="5 7" id="KW-0472">Membrane</keyword>
<evidence type="ECO:0000256" key="7">
    <source>
        <dbReference type="SAM" id="Phobius"/>
    </source>
</evidence>
<feature type="compositionally biased region" description="Pro residues" evidence="6">
    <location>
        <begin position="740"/>
        <end position="751"/>
    </location>
</feature>
<feature type="compositionally biased region" description="Polar residues" evidence="6">
    <location>
        <begin position="851"/>
        <end position="862"/>
    </location>
</feature>
<evidence type="ECO:0000313" key="8">
    <source>
        <dbReference type="EMBL" id="CAD8090070.1"/>
    </source>
</evidence>
<dbReference type="GO" id="GO:0016020">
    <property type="term" value="C:membrane"/>
    <property type="evidence" value="ECO:0007669"/>
    <property type="project" value="UniProtKB-SubCell"/>
</dbReference>
<name>A0A8S1NBA5_9CILI</name>
<feature type="compositionally biased region" description="Basic and acidic residues" evidence="6">
    <location>
        <begin position="491"/>
        <end position="500"/>
    </location>
</feature>
<sequence length="862" mass="100032">MNPNYREILKQIMNFKQERTKPLISGMLVKLIIGLFFAWPILQSYHEILIGYKELDHQYIIYISYALMIFIMNLFIPHSDFFLKKLGPQTLICIFVCSIGISFMLIAIFDQNWFLHVFLQLFIIAPSIGILYPTPFLITQRYFVKQKQHLNSIFQIFIGIGAFFGLLIFNSNQENQLELYFDNNKYFCGECYNLQTRRSFKELTFWVLILGIFAVLLVKQPNEDVVDYDLLEFTHLDLKQQQNCQHSSNENDESYDYSITFTESLSTKPFLIMSILVLSSSLLPYLIFCQYQRIQFALGISYKKSSSAFSISILFYGFTRLAYNYFISDWSYKLIIKRFCQANMILILTLEALIWFENPFFINIICSIQIVSLAILFSIISSQIPKIFGSMASQGIFYFMLAIMGLGAVISNSIWYFFPQEFFLDKCLCIKLLHDFNKKLQNIIENQILTDCNIQFKIIMYYTPSRPAENDKFPTRHQKPPGQNPQYLQKLPEDPRRVDDYQGNPQERPPPQQKPMYQEQGPERYPIPQRPMDHPQDRPHPPYGNMARGFERPPPGFNPQFPPPPDRYNNAPYEPVYPDDRYYRPISAPYGSPYGARQQPYGEPSPQGLRGPARAYDPRRGGPPQDFRGPPPEYRGLPPPDFRDVPPEFRGIPPPEYRRMMPPNYQGPEYRRGMPEPMGYRGDYSRDVAQRGPDFRGGPPPDYRGGSPPDYRGGPPPEYRGGPPPEYRGLPPQDFRKPPPPDYRGVPPPPSEYRMPPANYRGPPPEYGRGMDPRGLPPQEMRGLPPPGELRRGPGYPQRGAPSNEFYRGDYLPQYQRGDDQVYRGGPGGRDFEPRRPLSPQAQRRDHGYNEFSSPQQRIKQA</sequence>
<evidence type="ECO:0000256" key="3">
    <source>
        <dbReference type="ARBA" id="ARBA00022692"/>
    </source>
</evidence>
<keyword evidence="4 7" id="KW-1133">Transmembrane helix</keyword>
<feature type="compositionally biased region" description="Basic and acidic residues" evidence="6">
    <location>
        <begin position="531"/>
        <end position="540"/>
    </location>
</feature>
<feature type="transmembrane region" description="Helical" evidence="7">
    <location>
        <begin position="203"/>
        <end position="218"/>
    </location>
</feature>
<dbReference type="Proteomes" id="UP000692954">
    <property type="component" value="Unassembled WGS sequence"/>
</dbReference>
<feature type="transmembrane region" description="Helical" evidence="7">
    <location>
        <begin position="308"/>
        <end position="327"/>
    </location>
</feature>
<feature type="transmembrane region" description="Helical" evidence="7">
    <location>
        <begin position="270"/>
        <end position="288"/>
    </location>
</feature>
<feature type="transmembrane region" description="Helical" evidence="7">
    <location>
        <begin position="150"/>
        <end position="169"/>
    </location>
</feature>
<dbReference type="PANTHER" id="PTHR43385">
    <property type="entry name" value="RIBOFLAVIN TRANSPORTER RIBJ"/>
    <property type="match status" value="1"/>
</dbReference>
<evidence type="ECO:0000256" key="4">
    <source>
        <dbReference type="ARBA" id="ARBA00022989"/>
    </source>
</evidence>
<dbReference type="InterPro" id="IPR052983">
    <property type="entry name" value="MFS_Riboflavin_Transporter"/>
</dbReference>
<evidence type="ECO:0000256" key="6">
    <source>
        <dbReference type="SAM" id="MobiDB-lite"/>
    </source>
</evidence>
<evidence type="ECO:0000256" key="5">
    <source>
        <dbReference type="ARBA" id="ARBA00023136"/>
    </source>
</evidence>
<feature type="transmembrane region" description="Helical" evidence="7">
    <location>
        <begin position="396"/>
        <end position="418"/>
    </location>
</feature>
<dbReference type="AlphaFoldDB" id="A0A8S1NBA5"/>
<feature type="transmembrane region" description="Helical" evidence="7">
    <location>
        <begin position="339"/>
        <end position="356"/>
    </location>
</feature>
<reference evidence="8" key="1">
    <citation type="submission" date="2021-01" db="EMBL/GenBank/DDBJ databases">
        <authorList>
            <consortium name="Genoscope - CEA"/>
            <person name="William W."/>
        </authorList>
    </citation>
    <scope>NUCLEOTIDE SEQUENCE</scope>
</reference>
<feature type="compositionally biased region" description="Pro residues" evidence="6">
    <location>
        <begin position="629"/>
        <end position="640"/>
    </location>
</feature>
<evidence type="ECO:0000313" key="9">
    <source>
        <dbReference type="Proteomes" id="UP000692954"/>
    </source>
</evidence>
<feature type="transmembrane region" description="Helical" evidence="7">
    <location>
        <begin position="59"/>
        <end position="76"/>
    </location>
</feature>
<evidence type="ECO:0000256" key="1">
    <source>
        <dbReference type="ARBA" id="ARBA00004141"/>
    </source>
</evidence>
<comment type="subcellular location">
    <subcellularLocation>
        <location evidence="1">Membrane</location>
        <topology evidence="1">Multi-pass membrane protein</topology>
    </subcellularLocation>
</comment>
<accession>A0A8S1NBA5</accession>
<feature type="transmembrane region" description="Helical" evidence="7">
    <location>
        <begin position="88"/>
        <end position="109"/>
    </location>
</feature>
<proteinExistence type="predicted"/>